<dbReference type="SUPFAM" id="SSF52047">
    <property type="entry name" value="RNI-like"/>
    <property type="match status" value="1"/>
</dbReference>
<evidence type="ECO:0000259" key="1">
    <source>
        <dbReference type="PROSITE" id="PS50181"/>
    </source>
</evidence>
<reference evidence="2" key="1">
    <citation type="submission" date="2023-03" db="EMBL/GenBank/DDBJ databases">
        <title>Massive genome expansion in bonnet fungi (Mycena s.s.) driven by repeated elements and novel gene families across ecological guilds.</title>
        <authorList>
            <consortium name="Lawrence Berkeley National Laboratory"/>
            <person name="Harder C.B."/>
            <person name="Miyauchi S."/>
            <person name="Viragh M."/>
            <person name="Kuo A."/>
            <person name="Thoen E."/>
            <person name="Andreopoulos B."/>
            <person name="Lu D."/>
            <person name="Skrede I."/>
            <person name="Drula E."/>
            <person name="Henrissat B."/>
            <person name="Morin E."/>
            <person name="Kohler A."/>
            <person name="Barry K."/>
            <person name="LaButti K."/>
            <person name="Morin E."/>
            <person name="Salamov A."/>
            <person name="Lipzen A."/>
            <person name="Mereny Z."/>
            <person name="Hegedus B."/>
            <person name="Baldrian P."/>
            <person name="Stursova M."/>
            <person name="Weitz H."/>
            <person name="Taylor A."/>
            <person name="Grigoriev I.V."/>
            <person name="Nagy L.G."/>
            <person name="Martin F."/>
            <person name="Kauserud H."/>
        </authorList>
    </citation>
    <scope>NUCLEOTIDE SEQUENCE</scope>
    <source>
        <strain evidence="2">CBHHK182m</strain>
    </source>
</reference>
<dbReference type="SUPFAM" id="SSF81383">
    <property type="entry name" value="F-box domain"/>
    <property type="match status" value="1"/>
</dbReference>
<dbReference type="InterPro" id="IPR001810">
    <property type="entry name" value="F-box_dom"/>
</dbReference>
<dbReference type="AlphaFoldDB" id="A0AAD7MNI5"/>
<dbReference type="Pfam" id="PF12937">
    <property type="entry name" value="F-box-like"/>
    <property type="match status" value="1"/>
</dbReference>
<dbReference type="InterPro" id="IPR036047">
    <property type="entry name" value="F-box-like_dom_sf"/>
</dbReference>
<evidence type="ECO:0000313" key="3">
    <source>
        <dbReference type="Proteomes" id="UP001215598"/>
    </source>
</evidence>
<keyword evidence="3" id="KW-1185">Reference proteome</keyword>
<comment type="caution">
    <text evidence="2">The sequence shown here is derived from an EMBL/GenBank/DDBJ whole genome shotgun (WGS) entry which is preliminary data.</text>
</comment>
<dbReference type="EMBL" id="JARKIB010000196">
    <property type="protein sequence ID" value="KAJ7725183.1"/>
    <property type="molecule type" value="Genomic_DNA"/>
</dbReference>
<organism evidence="2 3">
    <name type="scientific">Mycena metata</name>
    <dbReference type="NCBI Taxonomy" id="1033252"/>
    <lineage>
        <taxon>Eukaryota</taxon>
        <taxon>Fungi</taxon>
        <taxon>Dikarya</taxon>
        <taxon>Basidiomycota</taxon>
        <taxon>Agaricomycotina</taxon>
        <taxon>Agaricomycetes</taxon>
        <taxon>Agaricomycetidae</taxon>
        <taxon>Agaricales</taxon>
        <taxon>Marasmiineae</taxon>
        <taxon>Mycenaceae</taxon>
        <taxon>Mycena</taxon>
    </lineage>
</organism>
<dbReference type="Proteomes" id="UP001215598">
    <property type="component" value="Unassembled WGS sequence"/>
</dbReference>
<name>A0AAD7MNI5_9AGAR</name>
<evidence type="ECO:0000313" key="2">
    <source>
        <dbReference type="EMBL" id="KAJ7725183.1"/>
    </source>
</evidence>
<dbReference type="Gene3D" id="1.20.1280.50">
    <property type="match status" value="1"/>
</dbReference>
<accession>A0AAD7MNI5</accession>
<sequence length="380" mass="41980">MPIDDLPVEILVEIFTFAMMSPLFAFGGSNSIILTSHVCRTWRDITLDSTILWRDIRISPSTSLLQASQLFARSKGSPISVSIDAESPTATLGHCMALLQCVAVERVRIRALYVQAPLYILSMLSRVVFSAEAKLPQLQSLVVIQEYSPHLNGTGRTRDLVTRWILNLDAPQLQSLAIAAVTPTSHSAFGRLIELNIQKSGYFELSSADGALGPPLAHFLKLEVLSIAASPLPTLLACHPTDTCIVSLTLSDLRSADIPPRVLSHFLSTLRMPALEHLVIERLYGRLWDEFVAWLRDPAAQYPALRTVFFDSLEFTDIDEKCLRAFTSVSTLGMTCIDPWPLLRILESNPRVCPRLRAVDSDMGADGKIYIRGRSAGPPE</sequence>
<proteinExistence type="predicted"/>
<protein>
    <recommendedName>
        <fullName evidence="1">F-box domain-containing protein</fullName>
    </recommendedName>
</protein>
<dbReference type="PROSITE" id="PS50181">
    <property type="entry name" value="FBOX"/>
    <property type="match status" value="1"/>
</dbReference>
<gene>
    <name evidence="2" type="ORF">B0H16DRAFT_1594948</name>
</gene>
<feature type="domain" description="F-box" evidence="1">
    <location>
        <begin position="1"/>
        <end position="56"/>
    </location>
</feature>